<dbReference type="InterPro" id="IPR039425">
    <property type="entry name" value="RNA_pol_sigma-70-like"/>
</dbReference>
<dbReference type="InterPro" id="IPR036195">
    <property type="entry name" value="AbfB_ABD_sf"/>
</dbReference>
<gene>
    <name evidence="7" type="ORF">QLQ12_10290</name>
</gene>
<keyword evidence="8" id="KW-1185">Reference proteome</keyword>
<dbReference type="InterPro" id="IPR013325">
    <property type="entry name" value="RNA_pol_sigma_r2"/>
</dbReference>
<feature type="domain" description="Alpha-L-arabinofuranosidase B arabinose-binding" evidence="6">
    <location>
        <begin position="359"/>
        <end position="478"/>
    </location>
</feature>
<dbReference type="EMBL" id="JASCTH010000005">
    <property type="protein sequence ID" value="MDI6098989.1"/>
    <property type="molecule type" value="Genomic_DNA"/>
</dbReference>
<reference evidence="7 8" key="1">
    <citation type="submission" date="2023-05" db="EMBL/GenBank/DDBJ databases">
        <title>Actinoplanes sp. NEAU-A12 genome sequencing.</title>
        <authorList>
            <person name="Wang Z.-S."/>
        </authorList>
    </citation>
    <scope>NUCLEOTIDE SEQUENCE [LARGE SCALE GENOMIC DNA]</scope>
    <source>
        <strain evidence="7 8">NEAU-A12</strain>
    </source>
</reference>
<dbReference type="PANTHER" id="PTHR43133">
    <property type="entry name" value="RNA POLYMERASE ECF-TYPE SIGMA FACTO"/>
    <property type="match status" value="1"/>
</dbReference>
<dbReference type="RefSeq" id="WP_282758927.1">
    <property type="nucleotide sequence ID" value="NZ_JASCTH010000005.1"/>
</dbReference>
<evidence type="ECO:0000256" key="1">
    <source>
        <dbReference type="ARBA" id="ARBA00023015"/>
    </source>
</evidence>
<organism evidence="7 8">
    <name type="scientific">Actinoplanes sandaracinus</name>
    <dbReference type="NCBI Taxonomy" id="3045177"/>
    <lineage>
        <taxon>Bacteria</taxon>
        <taxon>Bacillati</taxon>
        <taxon>Actinomycetota</taxon>
        <taxon>Actinomycetes</taxon>
        <taxon>Micromonosporales</taxon>
        <taxon>Micromonosporaceae</taxon>
        <taxon>Actinoplanes</taxon>
    </lineage>
</organism>
<protein>
    <submittedName>
        <fullName evidence="7">Sigma-70 family RNA polymerase sigma factor</fullName>
    </submittedName>
</protein>
<comment type="caution">
    <text evidence="7">The sequence shown here is derived from an EMBL/GenBank/DDBJ whole genome shotgun (WGS) entry which is preliminary data.</text>
</comment>
<dbReference type="Proteomes" id="UP001241758">
    <property type="component" value="Unassembled WGS sequence"/>
</dbReference>
<dbReference type="SUPFAM" id="SSF110221">
    <property type="entry name" value="AbfB domain"/>
    <property type="match status" value="1"/>
</dbReference>
<name>A0ABT6WGY4_9ACTN</name>
<dbReference type="Pfam" id="PF05270">
    <property type="entry name" value="AbfB"/>
    <property type="match status" value="1"/>
</dbReference>
<dbReference type="Gene3D" id="1.10.1740.10">
    <property type="match status" value="1"/>
</dbReference>
<dbReference type="InterPro" id="IPR014284">
    <property type="entry name" value="RNA_pol_sigma-70_dom"/>
</dbReference>
<evidence type="ECO:0000259" key="5">
    <source>
        <dbReference type="Pfam" id="PF04542"/>
    </source>
</evidence>
<sequence length="484" mass="51321">MRALDTDVAAAVTAAQRGDRQALAGLVTTYLPLVYNVVGRAIDNSADVDDVVQDTMLRAVRDLPALRAPASFPTWLAAIAVRQVGTHRHRQQTAVARTTGLDQAVGRPDPAAHLEGVSLLETELTAQRREVAEASRWLDPDDRLLLAFWWQEVAGLMSRGEVAAAMGLGVAHTGVRLQRMREHIDVARAVVAALGARPACPQLTGLVSGWDGRPGRLWRKRLARHVRACPICSSAALERLPVERLLAGLPAIAVPAGFTEQVLSQTTALPSQVLSPAPAATEPVAAPATVASAGMTAVAAVTGLAVATAVVVGLPGAHEPRTPQPVTAPAATTAPPPASPAPARITPGRLSLEWAGGGYLTARDDDVATVAAVGDQDRRKATFVAVAGLGDPACFSFQTLDGRYLRHYELLAYTHDPNDTGIFRQDATYCPEPGVTADSVMLRSHNYPDFYLRWTGSELRIGHFDDSSGFRTDSSFRIRPAPGG</sequence>
<evidence type="ECO:0000256" key="4">
    <source>
        <dbReference type="SAM" id="MobiDB-lite"/>
    </source>
</evidence>
<dbReference type="SUPFAM" id="SSF88946">
    <property type="entry name" value="Sigma2 domain of RNA polymerase sigma factors"/>
    <property type="match status" value="1"/>
</dbReference>
<accession>A0ABT6WGY4</accession>
<keyword evidence="1" id="KW-0805">Transcription regulation</keyword>
<dbReference type="PANTHER" id="PTHR43133:SF51">
    <property type="entry name" value="RNA POLYMERASE SIGMA FACTOR"/>
    <property type="match status" value="1"/>
</dbReference>
<evidence type="ECO:0000256" key="3">
    <source>
        <dbReference type="ARBA" id="ARBA00023163"/>
    </source>
</evidence>
<evidence type="ECO:0000313" key="7">
    <source>
        <dbReference type="EMBL" id="MDI6098989.1"/>
    </source>
</evidence>
<dbReference type="Gene3D" id="2.80.10.50">
    <property type="match status" value="1"/>
</dbReference>
<evidence type="ECO:0000313" key="8">
    <source>
        <dbReference type="Proteomes" id="UP001241758"/>
    </source>
</evidence>
<keyword evidence="2" id="KW-0731">Sigma factor</keyword>
<evidence type="ECO:0000259" key="6">
    <source>
        <dbReference type="Pfam" id="PF05270"/>
    </source>
</evidence>
<proteinExistence type="predicted"/>
<dbReference type="InterPro" id="IPR007934">
    <property type="entry name" value="AbfB_ABD"/>
</dbReference>
<evidence type="ECO:0000256" key="2">
    <source>
        <dbReference type="ARBA" id="ARBA00023082"/>
    </source>
</evidence>
<feature type="region of interest" description="Disordered" evidence="4">
    <location>
        <begin position="320"/>
        <end position="345"/>
    </location>
</feature>
<dbReference type="InterPro" id="IPR007627">
    <property type="entry name" value="RNA_pol_sigma70_r2"/>
</dbReference>
<keyword evidence="3" id="KW-0804">Transcription</keyword>
<dbReference type="NCBIfam" id="TIGR02937">
    <property type="entry name" value="sigma70-ECF"/>
    <property type="match status" value="1"/>
</dbReference>
<feature type="compositionally biased region" description="Low complexity" evidence="4">
    <location>
        <begin position="324"/>
        <end position="333"/>
    </location>
</feature>
<dbReference type="Pfam" id="PF04542">
    <property type="entry name" value="Sigma70_r2"/>
    <property type="match status" value="1"/>
</dbReference>
<feature type="domain" description="RNA polymerase sigma-70 region 2" evidence="5">
    <location>
        <begin position="26"/>
        <end position="92"/>
    </location>
</feature>